<organism evidence="2 4">
    <name type="scientific">Daphnia magna</name>
    <dbReference type="NCBI Taxonomy" id="35525"/>
    <lineage>
        <taxon>Eukaryota</taxon>
        <taxon>Metazoa</taxon>
        <taxon>Ecdysozoa</taxon>
        <taxon>Arthropoda</taxon>
        <taxon>Crustacea</taxon>
        <taxon>Branchiopoda</taxon>
        <taxon>Diplostraca</taxon>
        <taxon>Cladocera</taxon>
        <taxon>Anomopoda</taxon>
        <taxon>Daphniidae</taxon>
        <taxon>Daphnia</taxon>
    </lineage>
</organism>
<dbReference type="EMBL" id="JAOYFB010000004">
    <property type="protein sequence ID" value="KAK4013785.1"/>
    <property type="molecule type" value="Genomic_DNA"/>
</dbReference>
<feature type="compositionally biased region" description="Polar residues" evidence="1">
    <location>
        <begin position="50"/>
        <end position="60"/>
    </location>
</feature>
<evidence type="ECO:0000313" key="2">
    <source>
        <dbReference type="EMBL" id="KAK4013785.1"/>
    </source>
</evidence>
<dbReference type="Proteomes" id="UP001234178">
    <property type="component" value="Unassembled WGS sequence"/>
</dbReference>
<proteinExistence type="predicted"/>
<reference evidence="2 4" key="1">
    <citation type="journal article" date="2023" name="Nucleic Acids Res.">
        <title>The hologenome of Daphnia magna reveals possible DNA methylation and microbiome-mediated evolution of the host genome.</title>
        <authorList>
            <person name="Chaturvedi A."/>
            <person name="Li X."/>
            <person name="Dhandapani V."/>
            <person name="Marshall H."/>
            <person name="Kissane S."/>
            <person name="Cuenca-Cambronero M."/>
            <person name="Asole G."/>
            <person name="Calvet F."/>
            <person name="Ruiz-Romero M."/>
            <person name="Marangio P."/>
            <person name="Guigo R."/>
            <person name="Rago D."/>
            <person name="Mirbahai L."/>
            <person name="Eastwood N."/>
            <person name="Colbourne J.K."/>
            <person name="Zhou J."/>
            <person name="Mallon E."/>
            <person name="Orsini L."/>
        </authorList>
    </citation>
    <scope>NUCLEOTIDE SEQUENCE [LARGE SCALE GENOMIC DNA]</scope>
    <source>
        <strain evidence="2">LRV0_1</strain>
    </source>
</reference>
<protein>
    <submittedName>
        <fullName evidence="2">Uncharacterized protein</fullName>
    </submittedName>
</protein>
<accession>A0ABQ9ZLG9</accession>
<gene>
    <name evidence="2" type="ORF">OUZ56_026338</name>
    <name evidence="3" type="ORF">OUZ56_033419</name>
</gene>
<evidence type="ECO:0000313" key="3">
    <source>
        <dbReference type="EMBL" id="KAK4017713.1"/>
    </source>
</evidence>
<evidence type="ECO:0000256" key="1">
    <source>
        <dbReference type="SAM" id="MobiDB-lite"/>
    </source>
</evidence>
<dbReference type="EMBL" id="JAOYFB010000014">
    <property type="protein sequence ID" value="KAK4017713.1"/>
    <property type="molecule type" value="Genomic_DNA"/>
</dbReference>
<evidence type="ECO:0000313" key="4">
    <source>
        <dbReference type="Proteomes" id="UP001234178"/>
    </source>
</evidence>
<keyword evidence="4" id="KW-1185">Reference proteome</keyword>
<feature type="region of interest" description="Disordered" evidence="1">
    <location>
        <begin position="27"/>
        <end position="60"/>
    </location>
</feature>
<name>A0ABQ9ZLG9_9CRUS</name>
<sequence length="60" mass="7002">METAYSRMNLSYDHQCWNIKRLACLSAQPPKPSSPRPREDPTKPTLEIQHYNSKPIQFIS</sequence>
<comment type="caution">
    <text evidence="2">The sequence shown here is derived from an EMBL/GenBank/DDBJ whole genome shotgun (WGS) entry which is preliminary data.</text>
</comment>